<gene>
    <name evidence="1" type="ORF">IIQ_05295</name>
</gene>
<proteinExistence type="predicted"/>
<dbReference type="AlphaFoldDB" id="R8QAF4"/>
<evidence type="ECO:0008006" key="3">
    <source>
        <dbReference type="Google" id="ProtNLM"/>
    </source>
</evidence>
<dbReference type="HOGENOM" id="CLU_2931662_0_0_9"/>
<evidence type="ECO:0000313" key="2">
    <source>
        <dbReference type="Proteomes" id="UP000014019"/>
    </source>
</evidence>
<evidence type="ECO:0000313" key="1">
    <source>
        <dbReference type="EMBL" id="EOP67757.1"/>
    </source>
</evidence>
<dbReference type="Proteomes" id="UP000014019">
    <property type="component" value="Unassembled WGS sequence"/>
</dbReference>
<dbReference type="InterPro" id="IPR011010">
    <property type="entry name" value="DNA_brk_join_enz"/>
</dbReference>
<accession>R8QAF4</accession>
<dbReference type="GO" id="GO:0003677">
    <property type="term" value="F:DNA binding"/>
    <property type="evidence" value="ECO:0007669"/>
    <property type="project" value="InterPro"/>
</dbReference>
<sequence length="73" mass="8891">MTEIFVQKMIRLEVKRANPRKGISSQHFRNTFILRIIKQKNTPEQIMQQIGFKSYLSLKRYYDYYKQSQTNTD</sequence>
<reference evidence="1 2" key="1">
    <citation type="submission" date="2012-12" db="EMBL/GenBank/DDBJ databases">
        <title>The Genome Sequence of Bacillus cereus VD118.</title>
        <authorList>
            <consortium name="The Broad Institute Genome Sequencing Platform"/>
            <consortium name="The Broad Institute Genome Sequencing Center for Infectious Disease"/>
            <person name="Feldgarden M."/>
            <person name="Van der Auwera G.A."/>
            <person name="Mahillon J."/>
            <person name="Duprez V."/>
            <person name="Timmery S."/>
            <person name="Mattelet C."/>
            <person name="Dierick K."/>
            <person name="Sun M."/>
            <person name="Yu Z."/>
            <person name="Zhu L."/>
            <person name="Hu X."/>
            <person name="Shank E.B."/>
            <person name="Swiecicka I."/>
            <person name="Hansen B.M."/>
            <person name="Andrup L."/>
            <person name="Walker B."/>
            <person name="Young S.K."/>
            <person name="Zeng Q."/>
            <person name="Gargeya S."/>
            <person name="Fitzgerald M."/>
            <person name="Haas B."/>
            <person name="Abouelleil A."/>
            <person name="Alvarado L."/>
            <person name="Arachchi H.M."/>
            <person name="Berlin A.M."/>
            <person name="Chapman S.B."/>
            <person name="Dewar J."/>
            <person name="Goldberg J."/>
            <person name="Griggs A."/>
            <person name="Gujja S."/>
            <person name="Hansen M."/>
            <person name="Howarth C."/>
            <person name="Imamovic A."/>
            <person name="Larimer J."/>
            <person name="McCowan C."/>
            <person name="Murphy C."/>
            <person name="Neiman D."/>
            <person name="Pearson M."/>
            <person name="Priest M."/>
            <person name="Roberts A."/>
            <person name="Saif S."/>
            <person name="Shea T."/>
            <person name="Sisk P."/>
            <person name="Sykes S."/>
            <person name="Wortman J."/>
            <person name="Nusbaum C."/>
            <person name="Birren B."/>
        </authorList>
    </citation>
    <scope>NUCLEOTIDE SEQUENCE [LARGE SCALE GENOMIC DNA]</scope>
    <source>
        <strain evidence="1 2">VD118</strain>
    </source>
</reference>
<organism evidence="1 2">
    <name type="scientific">Bacillus cereus VD118</name>
    <dbReference type="NCBI Taxonomy" id="1053231"/>
    <lineage>
        <taxon>Bacteria</taxon>
        <taxon>Bacillati</taxon>
        <taxon>Bacillota</taxon>
        <taxon>Bacilli</taxon>
        <taxon>Bacillales</taxon>
        <taxon>Bacillaceae</taxon>
        <taxon>Bacillus</taxon>
        <taxon>Bacillus cereus group</taxon>
    </lineage>
</organism>
<dbReference type="SUPFAM" id="SSF56349">
    <property type="entry name" value="DNA breaking-rejoining enzymes"/>
    <property type="match status" value="1"/>
</dbReference>
<dbReference type="PATRIC" id="fig|1053231.3.peg.3692"/>
<comment type="caution">
    <text evidence="1">The sequence shown here is derived from an EMBL/GenBank/DDBJ whole genome shotgun (WGS) entry which is preliminary data.</text>
</comment>
<dbReference type="EMBL" id="AHEZ01000051">
    <property type="protein sequence ID" value="EOP67757.1"/>
    <property type="molecule type" value="Genomic_DNA"/>
</dbReference>
<name>R8QAF4_BACCE</name>
<protein>
    <recommendedName>
        <fullName evidence="3">Tyr recombinase domain-containing protein</fullName>
    </recommendedName>
</protein>